<dbReference type="Proteomes" id="UP000467385">
    <property type="component" value="Chromosome"/>
</dbReference>
<dbReference type="OrthoDB" id="4704294at2"/>
<dbReference type="SUPFAM" id="SSF69118">
    <property type="entry name" value="AhpD-like"/>
    <property type="match status" value="1"/>
</dbReference>
<protein>
    <submittedName>
        <fullName evidence="1">Uncharacterized protein</fullName>
    </submittedName>
</protein>
<accession>A0A1X1TBD1</accession>
<evidence type="ECO:0000313" key="1">
    <source>
        <dbReference type="EMBL" id="BBZ40817.1"/>
    </source>
</evidence>
<dbReference type="AlphaFoldDB" id="A0A1X1TBD1"/>
<proteinExistence type="predicted"/>
<dbReference type="EMBL" id="AP022613">
    <property type="protein sequence ID" value="BBZ40817.1"/>
    <property type="molecule type" value="Genomic_DNA"/>
</dbReference>
<dbReference type="RefSeq" id="WP_085233263.1">
    <property type="nucleotide sequence ID" value="NZ_AP022613.1"/>
</dbReference>
<reference evidence="1 2" key="1">
    <citation type="journal article" date="2019" name="Emerg. Microbes Infect.">
        <title>Comprehensive subspecies identification of 175 nontuberculous mycobacteria species based on 7547 genomic profiles.</title>
        <authorList>
            <person name="Matsumoto Y."/>
            <person name="Kinjo T."/>
            <person name="Motooka D."/>
            <person name="Nabeya D."/>
            <person name="Jung N."/>
            <person name="Uechi K."/>
            <person name="Horii T."/>
            <person name="Iida T."/>
            <person name="Fujita J."/>
            <person name="Nakamura S."/>
        </authorList>
    </citation>
    <scope>NUCLEOTIDE SEQUENCE [LARGE SCALE GENOMIC DNA]</scope>
    <source>
        <strain evidence="1 2">JCM 14738</strain>
    </source>
</reference>
<organism evidence="1 2">
    <name type="scientific">Mycobacterium conspicuum</name>
    <dbReference type="NCBI Taxonomy" id="44010"/>
    <lineage>
        <taxon>Bacteria</taxon>
        <taxon>Bacillati</taxon>
        <taxon>Actinomycetota</taxon>
        <taxon>Actinomycetes</taxon>
        <taxon>Mycobacteriales</taxon>
        <taxon>Mycobacteriaceae</taxon>
        <taxon>Mycobacterium</taxon>
    </lineage>
</organism>
<dbReference type="STRING" id="44010.AWC00_14005"/>
<name>A0A1X1TBD1_9MYCO</name>
<gene>
    <name evidence="1" type="ORF">MCNS_38800</name>
</gene>
<sequence length="188" mass="20613">MPRIAPIPVEQLSSRSREIVEAGVAAGLYATPVPLQIFAYRSAQLEQVNMARTHLGAGTLLGGRILELLRIRSAQLGECAPCSQSRKHDSITDEDVACLLAPGHDALTPQERMAVEFLDLLSADHHAMDDEFYKRLGEHFTAAQIIELGFTCAGTMGLHRFIHTLDVYGDSPPVIDYSDDQVDRAKSD</sequence>
<dbReference type="InterPro" id="IPR029032">
    <property type="entry name" value="AhpD-like"/>
</dbReference>
<keyword evidence="2" id="KW-1185">Reference proteome</keyword>
<evidence type="ECO:0000313" key="2">
    <source>
        <dbReference type="Proteomes" id="UP000467385"/>
    </source>
</evidence>
<dbReference type="Gene3D" id="1.20.1290.10">
    <property type="entry name" value="AhpD-like"/>
    <property type="match status" value="1"/>
</dbReference>